<name>A0A915DFW2_9BILA</name>
<reference evidence="2" key="1">
    <citation type="submission" date="2022-11" db="UniProtKB">
        <authorList>
            <consortium name="WormBaseParasite"/>
        </authorList>
    </citation>
    <scope>IDENTIFICATION</scope>
</reference>
<proteinExistence type="predicted"/>
<protein>
    <submittedName>
        <fullName evidence="2">C-type lectin domain-containing protein</fullName>
    </submittedName>
</protein>
<dbReference type="WBParaSite" id="jg18820">
    <property type="protein sequence ID" value="jg18820"/>
    <property type="gene ID" value="jg18820"/>
</dbReference>
<evidence type="ECO:0000313" key="2">
    <source>
        <dbReference type="WBParaSite" id="jg18820"/>
    </source>
</evidence>
<accession>A0A915DFW2</accession>
<keyword evidence="1" id="KW-1185">Reference proteome</keyword>
<evidence type="ECO:0000313" key="1">
    <source>
        <dbReference type="Proteomes" id="UP000887574"/>
    </source>
</evidence>
<organism evidence="1 2">
    <name type="scientific">Ditylenchus dipsaci</name>
    <dbReference type="NCBI Taxonomy" id="166011"/>
    <lineage>
        <taxon>Eukaryota</taxon>
        <taxon>Metazoa</taxon>
        <taxon>Ecdysozoa</taxon>
        <taxon>Nematoda</taxon>
        <taxon>Chromadorea</taxon>
        <taxon>Rhabditida</taxon>
        <taxon>Tylenchina</taxon>
        <taxon>Tylenchomorpha</taxon>
        <taxon>Sphaerularioidea</taxon>
        <taxon>Anguinidae</taxon>
        <taxon>Anguininae</taxon>
        <taxon>Ditylenchus</taxon>
    </lineage>
</organism>
<dbReference type="Proteomes" id="UP000887574">
    <property type="component" value="Unplaced"/>
</dbReference>
<sequence length="83" mass="9683">MRSQVDQRKRRGAAREWTTVNECSSKEDADVWMSENGGYWTYDSDNSSNKFTDQIDTRASGVTANSCRLFRDWIQFVCTSHEY</sequence>
<dbReference type="AlphaFoldDB" id="A0A915DFW2"/>